<evidence type="ECO:0000256" key="5">
    <source>
        <dbReference type="ARBA" id="ARBA00005730"/>
    </source>
</evidence>
<evidence type="ECO:0000256" key="14">
    <source>
        <dbReference type="ARBA" id="ARBA00023180"/>
    </source>
</evidence>
<dbReference type="Pfam" id="PF15508">
    <property type="entry name" value="NAAA-beta"/>
    <property type="match status" value="1"/>
</dbReference>
<protein>
    <recommendedName>
        <fullName evidence="16">Acid ceramidase</fullName>
        <ecNumber evidence="6">3.5.1.23</ecNumber>
    </recommendedName>
</protein>
<evidence type="ECO:0000259" key="21">
    <source>
        <dbReference type="Pfam" id="PF15508"/>
    </source>
</evidence>
<evidence type="ECO:0000256" key="6">
    <source>
        <dbReference type="ARBA" id="ARBA00011891"/>
    </source>
</evidence>
<feature type="chain" id="PRO_5034838717" description="Acid ceramidase" evidence="19">
    <location>
        <begin position="21"/>
        <end position="413"/>
    </location>
</feature>
<dbReference type="InterPro" id="IPR029132">
    <property type="entry name" value="CBAH/NAAA_C"/>
</dbReference>
<keyword evidence="9 17" id="KW-0378">Hydrolase</keyword>
<dbReference type="InterPro" id="IPR016699">
    <property type="entry name" value="Acid_ceramidase-like"/>
</dbReference>
<dbReference type="EC" id="3.5.1.23" evidence="6"/>
<dbReference type="GO" id="GO:0006665">
    <property type="term" value="P:sphingolipid metabolic process"/>
    <property type="evidence" value="ECO:0007669"/>
    <property type="project" value="UniProtKB-KW"/>
</dbReference>
<dbReference type="FunFam" id="3.60.60.10:FF:000006">
    <property type="entry name" value="N-acylethanolamine-hydrolyzing acid amidase"/>
    <property type="match status" value="1"/>
</dbReference>
<evidence type="ECO:0000259" key="20">
    <source>
        <dbReference type="Pfam" id="PF02275"/>
    </source>
</evidence>
<dbReference type="AlphaFoldDB" id="A0A8D8WQI3"/>
<dbReference type="InterPro" id="IPR029130">
    <property type="entry name" value="Acid_ceramidase_N"/>
</dbReference>
<feature type="signal peptide" evidence="19">
    <location>
        <begin position="1"/>
        <end position="20"/>
    </location>
</feature>
<accession>A0A8D8WQI3</accession>
<feature type="domain" description="Choloylglycine hydrolase/NAAA C-terminal" evidence="20">
    <location>
        <begin position="159"/>
        <end position="344"/>
    </location>
</feature>
<evidence type="ECO:0000256" key="17">
    <source>
        <dbReference type="PIRNR" id="PIRNR017632"/>
    </source>
</evidence>
<evidence type="ECO:0000313" key="22">
    <source>
        <dbReference type="EMBL" id="CAG6668848.1"/>
    </source>
</evidence>
<dbReference type="PANTHER" id="PTHR28583">
    <property type="entry name" value="ACID AMIDASE"/>
    <property type="match status" value="1"/>
</dbReference>
<evidence type="ECO:0000256" key="9">
    <source>
        <dbReference type="ARBA" id="ARBA00022801"/>
    </source>
</evidence>
<keyword evidence="14" id="KW-0325">Glycoprotein</keyword>
<comment type="subcellular location">
    <subcellularLocation>
        <location evidence="1">Lysosome</location>
    </subcellularLocation>
    <subcellularLocation>
        <location evidence="2">Secreted</location>
    </subcellularLocation>
</comment>
<evidence type="ECO:0000256" key="8">
    <source>
        <dbReference type="ARBA" id="ARBA00022729"/>
    </source>
</evidence>
<comment type="pathway">
    <text evidence="4">Sphingolipid metabolism.</text>
</comment>
<dbReference type="GO" id="GO:0016020">
    <property type="term" value="C:membrane"/>
    <property type="evidence" value="ECO:0007669"/>
    <property type="project" value="GOC"/>
</dbReference>
<sequence>MSPILIAVVFLCTTPYNVKAQDSNDVVFYLKNGFEFKPPRDEFPPFQGCYDEEELLVAKSKNKIPTYNVNLDLPPDQRWTELVLDKQDEIANLLSNMKNHTDEIFGHSIFRLIDSYMPLLGKTLPRVYYEELAGVARDSGVTIGEMTVFNLFYEFFSFCTSIVMEGKDGQMYHGRNLDFGLFLGWDPKNQTWLTTEYLRPLVVNVDFLRNNETIFSTTTFAGYLGILTAVKKNTFSLTVNERFKLNGGYVGIAEWIFGHRSQRWMGLLTRQVMEEANSFQMAQEMLTKPELVAPVYFILAGNETKQGILITRGRSKANTLAIGSNRTNDFQSWYLVQTNYDNWEKPPFYDDRRGPAVTCMNKWGQDNPKRTLYNVLSTRPVLNKLTVYTSIMNVVQGSLSTHLQDCKSPCWPW</sequence>
<keyword evidence="10" id="KW-0746">Sphingolipid metabolism</keyword>
<keyword evidence="15" id="KW-0458">Lysosome</keyword>
<dbReference type="PIRSF" id="PIRSF017632">
    <property type="entry name" value="Acid_ceramidase-like"/>
    <property type="match status" value="1"/>
</dbReference>
<organism evidence="22">
    <name type="scientific">Cacopsylla melanoneura</name>
    <dbReference type="NCBI Taxonomy" id="428564"/>
    <lineage>
        <taxon>Eukaryota</taxon>
        <taxon>Metazoa</taxon>
        <taxon>Ecdysozoa</taxon>
        <taxon>Arthropoda</taxon>
        <taxon>Hexapoda</taxon>
        <taxon>Insecta</taxon>
        <taxon>Pterygota</taxon>
        <taxon>Neoptera</taxon>
        <taxon>Paraneoptera</taxon>
        <taxon>Hemiptera</taxon>
        <taxon>Sternorrhyncha</taxon>
        <taxon>Psylloidea</taxon>
        <taxon>Psyllidae</taxon>
        <taxon>Psyllinae</taxon>
        <taxon>Cacopsylla</taxon>
    </lineage>
</organism>
<evidence type="ECO:0000256" key="12">
    <source>
        <dbReference type="ARBA" id="ARBA00023145"/>
    </source>
</evidence>
<feature type="domain" description="Acid ceramidase N-terminal" evidence="21">
    <location>
        <begin position="63"/>
        <end position="123"/>
    </location>
</feature>
<evidence type="ECO:0000256" key="11">
    <source>
        <dbReference type="ARBA" id="ARBA00023098"/>
    </source>
</evidence>
<dbReference type="Pfam" id="PF02275">
    <property type="entry name" value="CBAH"/>
    <property type="match status" value="1"/>
</dbReference>
<comment type="similarity">
    <text evidence="5 17">Belongs to the acid ceramidase family.</text>
</comment>
<keyword evidence="11 17" id="KW-0443">Lipid metabolism</keyword>
<dbReference type="PANTHER" id="PTHR28583:SF1">
    <property type="entry name" value="ACID CERAMIDASE"/>
    <property type="match status" value="1"/>
</dbReference>
<evidence type="ECO:0000256" key="16">
    <source>
        <dbReference type="ARBA" id="ARBA00040588"/>
    </source>
</evidence>
<evidence type="ECO:0000256" key="3">
    <source>
        <dbReference type="ARBA" id="ARBA00004760"/>
    </source>
</evidence>
<evidence type="ECO:0000256" key="10">
    <source>
        <dbReference type="ARBA" id="ARBA00022919"/>
    </source>
</evidence>
<dbReference type="EMBL" id="HBUF01219694">
    <property type="protein sequence ID" value="CAG6668848.1"/>
    <property type="molecule type" value="Transcribed_RNA"/>
</dbReference>
<evidence type="ECO:0000256" key="2">
    <source>
        <dbReference type="ARBA" id="ARBA00004613"/>
    </source>
</evidence>
<dbReference type="Gene3D" id="3.60.60.10">
    <property type="entry name" value="Penicillin V Acylase, Chain A"/>
    <property type="match status" value="1"/>
</dbReference>
<evidence type="ECO:0000256" key="1">
    <source>
        <dbReference type="ARBA" id="ARBA00004371"/>
    </source>
</evidence>
<keyword evidence="8 19" id="KW-0732">Signal</keyword>
<dbReference type="GO" id="GO:0005576">
    <property type="term" value="C:extracellular region"/>
    <property type="evidence" value="ECO:0007669"/>
    <property type="project" value="UniProtKB-SubCell"/>
</dbReference>
<feature type="active site" description="Nucleophile" evidence="18">
    <location>
        <position position="159"/>
    </location>
</feature>
<evidence type="ECO:0000256" key="13">
    <source>
        <dbReference type="ARBA" id="ARBA00023157"/>
    </source>
</evidence>
<evidence type="ECO:0000256" key="15">
    <source>
        <dbReference type="ARBA" id="ARBA00023228"/>
    </source>
</evidence>
<comment type="pathway">
    <text evidence="3">Lipid metabolism; sphingolipid metabolism.</text>
</comment>
<evidence type="ECO:0000256" key="7">
    <source>
        <dbReference type="ARBA" id="ARBA00022525"/>
    </source>
</evidence>
<dbReference type="GO" id="GO:0006631">
    <property type="term" value="P:fatty acid metabolic process"/>
    <property type="evidence" value="ECO:0007669"/>
    <property type="project" value="InterPro"/>
</dbReference>
<dbReference type="GO" id="GO:0005764">
    <property type="term" value="C:lysosome"/>
    <property type="evidence" value="ECO:0007669"/>
    <property type="project" value="UniProtKB-SubCell"/>
</dbReference>
<evidence type="ECO:0000256" key="19">
    <source>
        <dbReference type="SAM" id="SignalP"/>
    </source>
</evidence>
<keyword evidence="12" id="KW-0865">Zymogen</keyword>
<keyword evidence="13" id="KW-1015">Disulfide bond</keyword>
<name>A0A8D8WQI3_9HEMI</name>
<reference evidence="22" key="1">
    <citation type="submission" date="2021-05" db="EMBL/GenBank/DDBJ databases">
        <authorList>
            <person name="Alioto T."/>
            <person name="Alioto T."/>
            <person name="Gomez Garrido J."/>
        </authorList>
    </citation>
    <scope>NUCLEOTIDE SEQUENCE</scope>
</reference>
<evidence type="ECO:0000256" key="4">
    <source>
        <dbReference type="ARBA" id="ARBA00004991"/>
    </source>
</evidence>
<dbReference type="GO" id="GO:0017064">
    <property type="term" value="F:fatty acid amide hydrolase activity"/>
    <property type="evidence" value="ECO:0007669"/>
    <property type="project" value="InterPro"/>
</dbReference>
<keyword evidence="7" id="KW-0964">Secreted</keyword>
<evidence type="ECO:0000256" key="18">
    <source>
        <dbReference type="PIRSR" id="PIRSR017632-1"/>
    </source>
</evidence>
<dbReference type="GO" id="GO:0017040">
    <property type="term" value="F:N-acylsphingosine amidohydrolase activity"/>
    <property type="evidence" value="ECO:0007669"/>
    <property type="project" value="UniProtKB-EC"/>
</dbReference>
<proteinExistence type="inferred from homology"/>